<reference evidence="1" key="1">
    <citation type="submission" date="2020-07" db="EMBL/GenBank/DDBJ databases">
        <title>The High-quality genome of the commercially important snow crab, Chionoecetes opilio.</title>
        <authorList>
            <person name="Jeong J.-H."/>
            <person name="Ryu S."/>
        </authorList>
    </citation>
    <scope>NUCLEOTIDE SEQUENCE</scope>
    <source>
        <strain evidence="1">MADBK_172401_WGS</strain>
        <tissue evidence="1">Digestive gland</tissue>
    </source>
</reference>
<accession>A0A8J4YBV4</accession>
<dbReference type="EMBL" id="JACEEZ010007090">
    <property type="protein sequence ID" value="KAG0724297.1"/>
    <property type="molecule type" value="Genomic_DNA"/>
</dbReference>
<organism evidence="1 2">
    <name type="scientific">Chionoecetes opilio</name>
    <name type="common">Atlantic snow crab</name>
    <name type="synonym">Cancer opilio</name>
    <dbReference type="NCBI Taxonomy" id="41210"/>
    <lineage>
        <taxon>Eukaryota</taxon>
        <taxon>Metazoa</taxon>
        <taxon>Ecdysozoa</taxon>
        <taxon>Arthropoda</taxon>
        <taxon>Crustacea</taxon>
        <taxon>Multicrustacea</taxon>
        <taxon>Malacostraca</taxon>
        <taxon>Eumalacostraca</taxon>
        <taxon>Eucarida</taxon>
        <taxon>Decapoda</taxon>
        <taxon>Pleocyemata</taxon>
        <taxon>Brachyura</taxon>
        <taxon>Eubrachyura</taxon>
        <taxon>Majoidea</taxon>
        <taxon>Majidae</taxon>
        <taxon>Chionoecetes</taxon>
    </lineage>
</organism>
<dbReference type="Proteomes" id="UP000770661">
    <property type="component" value="Unassembled WGS sequence"/>
</dbReference>
<protein>
    <submittedName>
        <fullName evidence="1">Uncharacterized protein</fullName>
    </submittedName>
</protein>
<dbReference type="AlphaFoldDB" id="A0A8J4YBV4"/>
<sequence length="211" mass="23386">MQLGTNGRGFSVVGGACPDAPSCIFPNSMRVCGFRVKTLGCSSETKIGFSRKYPHEDESDNCMRPKTHVIWSESLPEGKEAFFAYYFSKNIKCTFIFRLSINHLHTLNSVEETLNHKSSCGERGWSSQGDARAGLRCDRQTAIALHADETFHHLLLFSTPEGTRWRIELSSRLPFTVPTSIQHSPLLEMVTTELKIVVAILLSPGCSTGSS</sequence>
<evidence type="ECO:0000313" key="2">
    <source>
        <dbReference type="Proteomes" id="UP000770661"/>
    </source>
</evidence>
<evidence type="ECO:0000313" key="1">
    <source>
        <dbReference type="EMBL" id="KAG0724297.1"/>
    </source>
</evidence>
<comment type="caution">
    <text evidence="1">The sequence shown here is derived from an EMBL/GenBank/DDBJ whole genome shotgun (WGS) entry which is preliminary data.</text>
</comment>
<proteinExistence type="predicted"/>
<keyword evidence="2" id="KW-1185">Reference proteome</keyword>
<name>A0A8J4YBV4_CHIOP</name>
<gene>
    <name evidence="1" type="ORF">GWK47_040860</name>
</gene>